<evidence type="ECO:0000313" key="2">
    <source>
        <dbReference type="Proteomes" id="UP000821845"/>
    </source>
</evidence>
<gene>
    <name evidence="1" type="ORF">HPB50_010007</name>
</gene>
<protein>
    <submittedName>
        <fullName evidence="1">Uncharacterized protein</fullName>
    </submittedName>
</protein>
<evidence type="ECO:0000313" key="1">
    <source>
        <dbReference type="EMBL" id="KAH6942761.1"/>
    </source>
</evidence>
<name>A0ACB7T919_HYAAI</name>
<organism evidence="1 2">
    <name type="scientific">Hyalomma asiaticum</name>
    <name type="common">Tick</name>
    <dbReference type="NCBI Taxonomy" id="266040"/>
    <lineage>
        <taxon>Eukaryota</taxon>
        <taxon>Metazoa</taxon>
        <taxon>Ecdysozoa</taxon>
        <taxon>Arthropoda</taxon>
        <taxon>Chelicerata</taxon>
        <taxon>Arachnida</taxon>
        <taxon>Acari</taxon>
        <taxon>Parasitiformes</taxon>
        <taxon>Ixodida</taxon>
        <taxon>Ixodoidea</taxon>
        <taxon>Ixodidae</taxon>
        <taxon>Hyalomminae</taxon>
        <taxon>Hyalomma</taxon>
    </lineage>
</organism>
<accession>A0ACB7T919</accession>
<proteinExistence type="predicted"/>
<comment type="caution">
    <text evidence="1">The sequence shown here is derived from an EMBL/GenBank/DDBJ whole genome shotgun (WGS) entry which is preliminary data.</text>
</comment>
<keyword evidence="2" id="KW-1185">Reference proteome</keyword>
<sequence>MAVESLVSTLRLSGGLSSEAVTCTATISRKVLMSYNTGKAAGGSFQRDDVNMLTLTRSCSIVCSSSAPLLGNLHAEPTVLSEKNMHPERNEKRRKARARALQKQYGRDHGVGYVDAAAYASGSREIEPPSQAEERLLSLRDILAYYRDQRRLYAPPASSLTVRQAAHWRRLQTRIAPYPILLNAQYPDQFPSSCKLCGEPGDFLHILLTCPTFPHPPSPAVAVSCWESTMNITSAFDQRKVISCAMKRIALQGLSFAL</sequence>
<dbReference type="Proteomes" id="UP000821845">
    <property type="component" value="Chromosome 10"/>
</dbReference>
<dbReference type="EMBL" id="CM023490">
    <property type="protein sequence ID" value="KAH6942761.1"/>
    <property type="molecule type" value="Genomic_DNA"/>
</dbReference>
<reference evidence="1" key="1">
    <citation type="submission" date="2020-05" db="EMBL/GenBank/DDBJ databases">
        <title>Large-scale comparative analyses of tick genomes elucidate their genetic diversity and vector capacities.</title>
        <authorList>
            <person name="Jia N."/>
            <person name="Wang J."/>
            <person name="Shi W."/>
            <person name="Du L."/>
            <person name="Sun Y."/>
            <person name="Zhan W."/>
            <person name="Jiang J."/>
            <person name="Wang Q."/>
            <person name="Zhang B."/>
            <person name="Ji P."/>
            <person name="Sakyi L.B."/>
            <person name="Cui X."/>
            <person name="Yuan T."/>
            <person name="Jiang B."/>
            <person name="Yang W."/>
            <person name="Lam T.T.-Y."/>
            <person name="Chang Q."/>
            <person name="Ding S."/>
            <person name="Wang X."/>
            <person name="Zhu J."/>
            <person name="Ruan X."/>
            <person name="Zhao L."/>
            <person name="Wei J."/>
            <person name="Que T."/>
            <person name="Du C."/>
            <person name="Cheng J."/>
            <person name="Dai P."/>
            <person name="Han X."/>
            <person name="Huang E."/>
            <person name="Gao Y."/>
            <person name="Liu J."/>
            <person name="Shao H."/>
            <person name="Ye R."/>
            <person name="Li L."/>
            <person name="Wei W."/>
            <person name="Wang X."/>
            <person name="Wang C."/>
            <person name="Yang T."/>
            <person name="Huo Q."/>
            <person name="Li W."/>
            <person name="Guo W."/>
            <person name="Chen H."/>
            <person name="Zhou L."/>
            <person name="Ni X."/>
            <person name="Tian J."/>
            <person name="Zhou Y."/>
            <person name="Sheng Y."/>
            <person name="Liu T."/>
            <person name="Pan Y."/>
            <person name="Xia L."/>
            <person name="Li J."/>
            <person name="Zhao F."/>
            <person name="Cao W."/>
        </authorList>
    </citation>
    <scope>NUCLEOTIDE SEQUENCE</scope>
    <source>
        <strain evidence="1">Hyas-2018</strain>
    </source>
</reference>